<dbReference type="EMBL" id="CP071518">
    <property type="protein sequence ID" value="QSX78597.1"/>
    <property type="molecule type" value="Genomic_DNA"/>
</dbReference>
<evidence type="ECO:0008006" key="4">
    <source>
        <dbReference type="Google" id="ProtNLM"/>
    </source>
</evidence>
<dbReference type="AlphaFoldDB" id="A0A974XZF6"/>
<protein>
    <recommendedName>
        <fullName evidence="4">DUF4124 domain-containing protein</fullName>
    </recommendedName>
</protein>
<dbReference type="RefSeq" id="WP_200614288.1">
    <property type="nucleotide sequence ID" value="NZ_CP071518.1"/>
</dbReference>
<proteinExistence type="predicted"/>
<sequence>MKPLAIVAAAAGLLVTSFSTVATSEGIQRCQTTDGTSIYSDKACGNFGARPSPMSGELLTRLARADASSTSTSTLAMRDASELIPEPVPARRSLSGGCARSPRQLSADLVGAFALGDVNRIAESYYWTGMQHRQAMGVMERLEHLSSKPLSEAKFLAAWVGSGDTAADEIPADSGLMQLVFAGDGMRVVDVQVRRYSGCYFIRM</sequence>
<keyword evidence="3" id="KW-1185">Reference proteome</keyword>
<evidence type="ECO:0000313" key="2">
    <source>
        <dbReference type="EMBL" id="QSX78597.1"/>
    </source>
</evidence>
<feature type="signal peptide" evidence="1">
    <location>
        <begin position="1"/>
        <end position="22"/>
    </location>
</feature>
<keyword evidence="1" id="KW-0732">Signal</keyword>
<organism evidence="2 3">
    <name type="scientific">Agrilutibacter solisilvae</name>
    <dbReference type="NCBI Taxonomy" id="2763317"/>
    <lineage>
        <taxon>Bacteria</taxon>
        <taxon>Pseudomonadati</taxon>
        <taxon>Pseudomonadota</taxon>
        <taxon>Gammaproteobacteria</taxon>
        <taxon>Lysobacterales</taxon>
        <taxon>Lysobacteraceae</taxon>
        <taxon>Agrilutibacter</taxon>
    </lineage>
</organism>
<dbReference type="KEGG" id="lsf:I8J32_001220"/>
<reference evidence="2 3" key="1">
    <citation type="submission" date="2021-03" db="EMBL/GenBank/DDBJ databases">
        <title>Lysobacter sp. nov. isolated from soil of gangwondo yeongwol, south Korea.</title>
        <authorList>
            <person name="Kim K.R."/>
            <person name="Kim K.H."/>
            <person name="Jeon C.O."/>
        </authorList>
    </citation>
    <scope>NUCLEOTIDE SEQUENCE [LARGE SCALE GENOMIC DNA]</scope>
    <source>
        <strain evidence="2 3">R19</strain>
    </source>
</reference>
<feature type="chain" id="PRO_5036870272" description="DUF4124 domain-containing protein" evidence="1">
    <location>
        <begin position="23"/>
        <end position="204"/>
    </location>
</feature>
<evidence type="ECO:0000256" key="1">
    <source>
        <dbReference type="SAM" id="SignalP"/>
    </source>
</evidence>
<dbReference type="Proteomes" id="UP000639274">
    <property type="component" value="Chromosome"/>
</dbReference>
<gene>
    <name evidence="2" type="ORF">I8J32_001220</name>
</gene>
<name>A0A974XZF6_9GAMM</name>
<evidence type="ECO:0000313" key="3">
    <source>
        <dbReference type="Proteomes" id="UP000639274"/>
    </source>
</evidence>
<accession>A0A974XZF6</accession>